<dbReference type="RefSeq" id="WP_353650590.1">
    <property type="nucleotide sequence ID" value="NZ_CP159218.1"/>
</dbReference>
<comment type="catalytic activity">
    <reaction evidence="15 17 19">
        <text>(6S)-NADHX + ADP = AMP + phosphate + NADH + H(+)</text>
        <dbReference type="Rhea" id="RHEA:32223"/>
        <dbReference type="ChEBI" id="CHEBI:15378"/>
        <dbReference type="ChEBI" id="CHEBI:43474"/>
        <dbReference type="ChEBI" id="CHEBI:57945"/>
        <dbReference type="ChEBI" id="CHEBI:64074"/>
        <dbReference type="ChEBI" id="CHEBI:456215"/>
        <dbReference type="ChEBI" id="CHEBI:456216"/>
        <dbReference type="EC" id="4.2.1.136"/>
    </reaction>
</comment>
<evidence type="ECO:0000256" key="15">
    <source>
        <dbReference type="ARBA" id="ARBA00048238"/>
    </source>
</evidence>
<evidence type="ECO:0000256" key="13">
    <source>
        <dbReference type="ARBA" id="ARBA00023268"/>
    </source>
</evidence>
<evidence type="ECO:0000256" key="10">
    <source>
        <dbReference type="ARBA" id="ARBA00023027"/>
    </source>
</evidence>
<feature type="binding site" evidence="17">
    <location>
        <position position="433"/>
    </location>
    <ligand>
        <name>AMP</name>
        <dbReference type="ChEBI" id="CHEBI:456215"/>
    </ligand>
</feature>
<feature type="binding site" evidence="17">
    <location>
        <position position="434"/>
    </location>
    <ligand>
        <name>(6S)-NADPHX</name>
        <dbReference type="ChEBI" id="CHEBI:64076"/>
    </ligand>
</feature>
<dbReference type="GO" id="GO:0110051">
    <property type="term" value="P:metabolite repair"/>
    <property type="evidence" value="ECO:0007669"/>
    <property type="project" value="TreeGrafter"/>
</dbReference>
<dbReference type="Gene3D" id="3.40.50.10260">
    <property type="entry name" value="YjeF N-terminal domain"/>
    <property type="match status" value="1"/>
</dbReference>
<dbReference type="PIRSF" id="PIRSF017184">
    <property type="entry name" value="Nnr"/>
    <property type="match status" value="1"/>
</dbReference>
<feature type="binding site" evidence="18">
    <location>
        <begin position="62"/>
        <end position="66"/>
    </location>
    <ligand>
        <name>(6S)-NADPHX</name>
        <dbReference type="ChEBI" id="CHEBI:64076"/>
    </ligand>
</feature>
<dbReference type="Pfam" id="PF03853">
    <property type="entry name" value="YjeF_N"/>
    <property type="match status" value="1"/>
</dbReference>
<evidence type="ECO:0000256" key="4">
    <source>
        <dbReference type="ARBA" id="ARBA00009524"/>
    </source>
</evidence>
<sequence>MIRAHSVLALREAEQHALARTPPGSLMHRAAGAVATGALRLLGSRGTPVVGARVVLLVGPGNNGADALFAGARLRRRGARVDAVLTAPERTHPEALAAVGREGGRIRPIAQLAPLLQSADLVVDGLLGIGAAPPLRGGIREVVALMDRLRSEGGTGPLGPMVLAVDVPTGVDPDTGTGDLTIRADLTVTFGAASTGLLVAPQGGTVWVVDLGLEPSTPPDAVSYEPEDLPSVVPEIGDDKFSSGVVGIHAGSPGYPGAAVLCTGAAVRARPCLVRFAGEQAPAVLARWPEVVAAATVEDAGQVQAWVIGPGVGTGGAALAGLDRVLSKPVPALVDADALTVLATHPHLLARRVRAGGAPVVLTPHQREFARLFPDLDVQADGGPDRLTAARTAAARSGAVVLLKGHRTVIAAPDGRTAVNRTGSPWLASAGSGDVLSGLIGSILATGRDPFEAAALGALRHGLAGEAAERAGIAGAQALLDHL</sequence>
<evidence type="ECO:0000256" key="19">
    <source>
        <dbReference type="PIRNR" id="PIRNR017184"/>
    </source>
</evidence>
<comment type="similarity">
    <text evidence="3 19">In the N-terminal section; belongs to the NnrE/AIBP family.</text>
</comment>
<reference evidence="22" key="1">
    <citation type="submission" date="2024-05" db="EMBL/GenBank/DDBJ databases">
        <authorList>
            <person name="Cai S.Y."/>
            <person name="Jin L.M."/>
            <person name="Li H.R."/>
        </authorList>
    </citation>
    <scope>NUCLEOTIDE SEQUENCE</scope>
    <source>
        <strain evidence="22">A5-74</strain>
    </source>
</reference>
<dbReference type="EC" id="4.2.1.136" evidence="19"/>
<dbReference type="InterPro" id="IPR036652">
    <property type="entry name" value="YjeF_N_dom_sf"/>
</dbReference>
<keyword evidence="7 17" id="KW-0067">ATP-binding</keyword>
<feature type="binding site" evidence="18">
    <location>
        <begin position="128"/>
        <end position="134"/>
    </location>
    <ligand>
        <name>(6S)-NADPHX</name>
        <dbReference type="ChEBI" id="CHEBI:64076"/>
    </ligand>
</feature>
<feature type="binding site" evidence="18">
    <location>
        <position position="63"/>
    </location>
    <ligand>
        <name>K(+)</name>
        <dbReference type="ChEBI" id="CHEBI:29103"/>
    </ligand>
</feature>
<feature type="domain" description="YjeF N-terminal" evidence="21">
    <location>
        <begin position="10"/>
        <end position="219"/>
    </location>
</feature>
<dbReference type="InterPro" id="IPR030677">
    <property type="entry name" value="Nnr"/>
</dbReference>
<gene>
    <name evidence="17" type="primary">nnrD</name>
    <name evidence="18" type="synonym">nnrE</name>
    <name evidence="22" type="ORF">ABLG96_06660</name>
</gene>
<evidence type="ECO:0000259" key="20">
    <source>
        <dbReference type="PROSITE" id="PS51383"/>
    </source>
</evidence>
<accession>A0AAU8DTB3</accession>
<evidence type="ECO:0000256" key="9">
    <source>
        <dbReference type="ARBA" id="ARBA00022958"/>
    </source>
</evidence>
<evidence type="ECO:0000256" key="7">
    <source>
        <dbReference type="ARBA" id="ARBA00022840"/>
    </source>
</evidence>
<feature type="binding site" evidence="17">
    <location>
        <position position="365"/>
    </location>
    <ligand>
        <name>(6S)-NADPHX</name>
        <dbReference type="ChEBI" id="CHEBI:64076"/>
    </ligand>
</feature>
<evidence type="ECO:0000256" key="18">
    <source>
        <dbReference type="HAMAP-Rule" id="MF_01966"/>
    </source>
</evidence>
<feature type="domain" description="YjeF C-terminal" evidence="20">
    <location>
        <begin position="223"/>
        <end position="483"/>
    </location>
</feature>
<dbReference type="Gene3D" id="3.40.1190.20">
    <property type="match status" value="1"/>
</dbReference>
<comment type="catalytic activity">
    <reaction evidence="16 17 19">
        <text>(6S)-NADPHX + ADP = AMP + phosphate + NADPH + H(+)</text>
        <dbReference type="Rhea" id="RHEA:32235"/>
        <dbReference type="ChEBI" id="CHEBI:15378"/>
        <dbReference type="ChEBI" id="CHEBI:43474"/>
        <dbReference type="ChEBI" id="CHEBI:57783"/>
        <dbReference type="ChEBI" id="CHEBI:64076"/>
        <dbReference type="ChEBI" id="CHEBI:456215"/>
        <dbReference type="ChEBI" id="CHEBI:456216"/>
        <dbReference type="EC" id="4.2.1.136"/>
    </reaction>
</comment>
<comment type="function">
    <text evidence="18">Catalyzes the epimerization of the S- and R-forms of NAD(P)HX, a damaged form of NAD(P)H that is a result of enzymatic or heat-dependent hydration. This is a prerequisite for the S-specific NAD(P)H-hydrate dehydratase to allow the repair of both epimers of NAD(P)HX.</text>
</comment>
<dbReference type="GO" id="GO:0052855">
    <property type="term" value="F:ADP-dependent NAD(P)H-hydrate dehydratase activity"/>
    <property type="evidence" value="ECO:0007669"/>
    <property type="project" value="UniProtKB-UniRule"/>
</dbReference>
<dbReference type="HAMAP" id="MF_01966">
    <property type="entry name" value="NADHX_epimerase"/>
    <property type="match status" value="1"/>
</dbReference>
<evidence type="ECO:0000256" key="17">
    <source>
        <dbReference type="HAMAP-Rule" id="MF_01965"/>
    </source>
</evidence>
<dbReference type="InterPro" id="IPR029056">
    <property type="entry name" value="Ribokinase-like"/>
</dbReference>
<dbReference type="PANTHER" id="PTHR12592:SF0">
    <property type="entry name" value="ATP-DEPENDENT (S)-NAD(P)H-HYDRATE DEHYDRATASE"/>
    <property type="match status" value="1"/>
</dbReference>
<feature type="binding site" evidence="18">
    <location>
        <position position="169"/>
    </location>
    <ligand>
        <name>K(+)</name>
        <dbReference type="ChEBI" id="CHEBI:29103"/>
    </ligand>
</feature>
<feature type="binding site" evidence="17">
    <location>
        <position position="311"/>
    </location>
    <ligand>
        <name>(6S)-NADPHX</name>
        <dbReference type="ChEBI" id="CHEBI:64076"/>
    </ligand>
</feature>
<keyword evidence="8 17" id="KW-0521">NADP</keyword>
<dbReference type="SUPFAM" id="SSF53613">
    <property type="entry name" value="Ribokinase-like"/>
    <property type="match status" value="1"/>
</dbReference>
<dbReference type="InterPro" id="IPR004443">
    <property type="entry name" value="YjeF_N_dom"/>
</dbReference>
<evidence type="ECO:0000256" key="5">
    <source>
        <dbReference type="ARBA" id="ARBA00022723"/>
    </source>
</evidence>
<comment type="similarity">
    <text evidence="18">Belongs to the NnrE/AIBP family.</text>
</comment>
<feature type="binding site" evidence="17">
    <location>
        <position position="258"/>
    </location>
    <ligand>
        <name>(6S)-NADPHX</name>
        <dbReference type="ChEBI" id="CHEBI:64076"/>
    </ligand>
</feature>
<dbReference type="GO" id="GO:0046496">
    <property type="term" value="P:nicotinamide nucleotide metabolic process"/>
    <property type="evidence" value="ECO:0007669"/>
    <property type="project" value="UniProtKB-UniRule"/>
</dbReference>
<keyword evidence="12 17" id="KW-0456">Lyase</keyword>
<dbReference type="NCBIfam" id="TIGR00196">
    <property type="entry name" value="yjeF_cterm"/>
    <property type="match status" value="1"/>
</dbReference>
<comment type="cofactor">
    <cofactor evidence="17">
        <name>Mg(2+)</name>
        <dbReference type="ChEBI" id="CHEBI:18420"/>
    </cofactor>
</comment>
<evidence type="ECO:0000256" key="16">
    <source>
        <dbReference type="ARBA" id="ARBA00049209"/>
    </source>
</evidence>
<dbReference type="InterPro" id="IPR000631">
    <property type="entry name" value="CARKD"/>
</dbReference>
<dbReference type="Pfam" id="PF01256">
    <property type="entry name" value="Carb_kinase"/>
    <property type="match status" value="1"/>
</dbReference>
<dbReference type="PROSITE" id="PS51385">
    <property type="entry name" value="YJEF_N"/>
    <property type="match status" value="1"/>
</dbReference>
<dbReference type="PANTHER" id="PTHR12592">
    <property type="entry name" value="ATP-DEPENDENT (S)-NAD(P)H-HYDRATE DEHYDRATASE FAMILY MEMBER"/>
    <property type="match status" value="1"/>
</dbReference>
<keyword evidence="9 18" id="KW-0630">Potassium</keyword>
<dbReference type="AlphaFoldDB" id="A0AAU8DTB3"/>
<comment type="similarity">
    <text evidence="17">Belongs to the NnrD/CARKD family.</text>
</comment>
<evidence type="ECO:0000259" key="21">
    <source>
        <dbReference type="PROSITE" id="PS51385"/>
    </source>
</evidence>
<dbReference type="PROSITE" id="PS01050">
    <property type="entry name" value="YJEF_C_2"/>
    <property type="match status" value="1"/>
</dbReference>
<name>A0AAU8DTB3_9ACTN</name>
<dbReference type="PROSITE" id="PS51383">
    <property type="entry name" value="YJEF_C_3"/>
    <property type="match status" value="1"/>
</dbReference>
<evidence type="ECO:0000256" key="6">
    <source>
        <dbReference type="ARBA" id="ARBA00022741"/>
    </source>
</evidence>
<evidence type="ECO:0000256" key="2">
    <source>
        <dbReference type="ARBA" id="ARBA00000909"/>
    </source>
</evidence>
<feature type="binding site" evidence="18">
    <location>
        <position position="124"/>
    </location>
    <ligand>
        <name>K(+)</name>
        <dbReference type="ChEBI" id="CHEBI:29103"/>
    </ligand>
</feature>
<keyword evidence="10 17" id="KW-0520">NAD</keyword>
<organism evidence="22">
    <name type="scientific">Nakamurella sp. A5-74</name>
    <dbReference type="NCBI Taxonomy" id="3158264"/>
    <lineage>
        <taxon>Bacteria</taxon>
        <taxon>Bacillati</taxon>
        <taxon>Actinomycetota</taxon>
        <taxon>Actinomycetes</taxon>
        <taxon>Nakamurellales</taxon>
        <taxon>Nakamurellaceae</taxon>
        <taxon>Nakamurella</taxon>
    </lineage>
</organism>
<keyword evidence="6 17" id="KW-0547">Nucleotide-binding</keyword>
<feature type="binding site" evidence="18">
    <location>
        <position position="166"/>
    </location>
    <ligand>
        <name>(6S)-NADPHX</name>
        <dbReference type="ChEBI" id="CHEBI:64076"/>
    </ligand>
</feature>
<comment type="caution">
    <text evidence="18">Lacks conserved residue(s) required for the propagation of feature annotation.</text>
</comment>
<dbReference type="CDD" id="cd01171">
    <property type="entry name" value="YXKO-related"/>
    <property type="match status" value="1"/>
</dbReference>
<dbReference type="HAMAP" id="MF_01965">
    <property type="entry name" value="NADHX_dehydratase"/>
    <property type="match status" value="1"/>
</dbReference>
<evidence type="ECO:0000256" key="8">
    <source>
        <dbReference type="ARBA" id="ARBA00022857"/>
    </source>
</evidence>
<keyword evidence="11 18" id="KW-0413">Isomerase</keyword>
<comment type="catalytic activity">
    <reaction evidence="2 18 19">
        <text>(6R)-NADPHX = (6S)-NADPHX</text>
        <dbReference type="Rhea" id="RHEA:32227"/>
        <dbReference type="ChEBI" id="CHEBI:64076"/>
        <dbReference type="ChEBI" id="CHEBI:64077"/>
        <dbReference type="EC" id="5.1.99.6"/>
    </reaction>
</comment>
<comment type="subunit">
    <text evidence="17">Homotetramer.</text>
</comment>
<protein>
    <recommendedName>
        <fullName evidence="19">Bifunctional NAD(P)H-hydrate repair enzyme</fullName>
    </recommendedName>
    <alternativeName>
        <fullName evidence="19">Nicotinamide nucleotide repair protein</fullName>
    </alternativeName>
    <domain>
        <recommendedName>
            <fullName evidence="19">ADP-dependent (S)-NAD(P)H-hydrate dehydratase</fullName>
            <ecNumber evidence="19">4.2.1.136</ecNumber>
        </recommendedName>
        <alternativeName>
            <fullName evidence="19">ADP-dependent NAD(P)HX dehydratase</fullName>
        </alternativeName>
    </domain>
    <domain>
        <recommendedName>
            <fullName evidence="19">NAD(P)H-hydrate epimerase</fullName>
            <ecNumber evidence="19">5.1.99.6</ecNumber>
        </recommendedName>
    </domain>
</protein>
<keyword evidence="5 18" id="KW-0479">Metal-binding</keyword>
<evidence type="ECO:0000256" key="1">
    <source>
        <dbReference type="ARBA" id="ARBA00000013"/>
    </source>
</evidence>
<dbReference type="InterPro" id="IPR017953">
    <property type="entry name" value="Carbohydrate_kinase_pred_CS"/>
</dbReference>
<evidence type="ECO:0000256" key="11">
    <source>
        <dbReference type="ARBA" id="ARBA00023235"/>
    </source>
</evidence>
<comment type="catalytic activity">
    <reaction evidence="1 18 19">
        <text>(6R)-NADHX = (6S)-NADHX</text>
        <dbReference type="Rhea" id="RHEA:32215"/>
        <dbReference type="ChEBI" id="CHEBI:64074"/>
        <dbReference type="ChEBI" id="CHEBI:64075"/>
        <dbReference type="EC" id="5.1.99.6"/>
    </reaction>
</comment>
<comment type="function">
    <text evidence="14 19">Bifunctional enzyme that catalyzes the epimerization of the S- and R-forms of NAD(P)HX and the dehydration of the S-form of NAD(P)HX at the expense of ADP, which is converted to AMP. This allows the repair of both epimers of NAD(P)HX, a damaged form of NAD(P)H that is a result of enzymatic or heat-dependent hydration.</text>
</comment>
<dbReference type="SUPFAM" id="SSF64153">
    <property type="entry name" value="YjeF N-terminal domain-like"/>
    <property type="match status" value="1"/>
</dbReference>
<comment type="function">
    <text evidence="17">Catalyzes the dehydration of the S-form of NAD(P)HX at the expense of ADP, which is converted to AMP. Together with NAD(P)HX epimerase, which catalyzes the epimerization of the S- and R-forms, the enzyme allows the repair of both epimers of NAD(P)HX, a damaged form of NAD(P)H that is a result of enzymatic or heat-dependent hydration.</text>
</comment>
<dbReference type="EMBL" id="CP159218">
    <property type="protein sequence ID" value="XCG64979.1"/>
    <property type="molecule type" value="Genomic_DNA"/>
</dbReference>
<feature type="binding site" evidence="17">
    <location>
        <begin position="404"/>
        <end position="408"/>
    </location>
    <ligand>
        <name>AMP</name>
        <dbReference type="ChEBI" id="CHEBI:456215"/>
    </ligand>
</feature>
<evidence type="ECO:0000256" key="3">
    <source>
        <dbReference type="ARBA" id="ARBA00006001"/>
    </source>
</evidence>
<comment type="similarity">
    <text evidence="4 19">In the C-terminal section; belongs to the NnrD/CARKD family.</text>
</comment>
<dbReference type="GO" id="GO:0052856">
    <property type="term" value="F:NAD(P)HX epimerase activity"/>
    <property type="evidence" value="ECO:0007669"/>
    <property type="project" value="UniProtKB-UniRule"/>
</dbReference>
<evidence type="ECO:0000313" key="22">
    <source>
        <dbReference type="EMBL" id="XCG64979.1"/>
    </source>
</evidence>
<dbReference type="GO" id="GO:0005524">
    <property type="term" value="F:ATP binding"/>
    <property type="evidence" value="ECO:0007669"/>
    <property type="project" value="UniProtKB-UniRule"/>
</dbReference>
<dbReference type="GO" id="GO:0046872">
    <property type="term" value="F:metal ion binding"/>
    <property type="evidence" value="ECO:0007669"/>
    <property type="project" value="UniProtKB-UniRule"/>
</dbReference>
<evidence type="ECO:0000256" key="14">
    <source>
        <dbReference type="ARBA" id="ARBA00025153"/>
    </source>
</evidence>
<proteinExistence type="inferred from homology"/>
<evidence type="ECO:0000256" key="12">
    <source>
        <dbReference type="ARBA" id="ARBA00023239"/>
    </source>
</evidence>
<comment type="cofactor">
    <cofactor evidence="18 19">
        <name>K(+)</name>
        <dbReference type="ChEBI" id="CHEBI:29103"/>
    </cofactor>
    <text evidence="18 19">Binds 1 potassium ion per subunit.</text>
</comment>
<keyword evidence="13" id="KW-0511">Multifunctional enzyme</keyword>
<dbReference type="EC" id="5.1.99.6" evidence="19"/>